<keyword evidence="4" id="KW-0963">Cytoplasm</keyword>
<feature type="compositionally biased region" description="Polar residues" evidence="8">
    <location>
        <begin position="1153"/>
        <end position="1162"/>
    </location>
</feature>
<evidence type="ECO:0000256" key="7">
    <source>
        <dbReference type="ARBA" id="ARBA00023242"/>
    </source>
</evidence>
<accession>A0AAE0U5E6</accession>
<protein>
    <recommendedName>
        <fullName evidence="9">Inner centromere protein ARK-binding domain-containing protein</fullName>
    </recommendedName>
</protein>
<evidence type="ECO:0000256" key="2">
    <source>
        <dbReference type="ARBA" id="ARBA00004186"/>
    </source>
</evidence>
<evidence type="ECO:0000256" key="3">
    <source>
        <dbReference type="ARBA" id="ARBA00010042"/>
    </source>
</evidence>
<feature type="compositionally biased region" description="Polar residues" evidence="8">
    <location>
        <begin position="249"/>
        <end position="272"/>
    </location>
</feature>
<comment type="subcellular location">
    <subcellularLocation>
        <location evidence="2">Cytoplasm</location>
        <location evidence="2">Cytoskeleton</location>
        <location evidence="2">Spindle</location>
    </subcellularLocation>
    <subcellularLocation>
        <location evidence="1">Nucleus</location>
    </subcellularLocation>
</comment>
<evidence type="ECO:0000259" key="9">
    <source>
        <dbReference type="Pfam" id="PF03941"/>
    </source>
</evidence>
<feature type="compositionally biased region" description="Acidic residues" evidence="8">
    <location>
        <begin position="394"/>
        <end position="407"/>
    </location>
</feature>
<comment type="caution">
    <text evidence="10">The sequence shown here is derived from an EMBL/GenBank/DDBJ whole genome shotgun (WGS) entry which is preliminary data.</text>
</comment>
<dbReference type="PANTHER" id="PTHR13142:SF1">
    <property type="entry name" value="INNER CENTROMERE PROTEIN"/>
    <property type="match status" value="1"/>
</dbReference>
<evidence type="ECO:0000256" key="8">
    <source>
        <dbReference type="SAM" id="MobiDB-lite"/>
    </source>
</evidence>
<reference evidence="10" key="1">
    <citation type="journal article" date="2023" name="Mol. Phylogenet. Evol.">
        <title>Genome-scale phylogeny and comparative genomics of the fungal order Sordariales.</title>
        <authorList>
            <person name="Hensen N."/>
            <person name="Bonometti L."/>
            <person name="Westerberg I."/>
            <person name="Brannstrom I.O."/>
            <person name="Guillou S."/>
            <person name="Cros-Aarteil S."/>
            <person name="Calhoun S."/>
            <person name="Haridas S."/>
            <person name="Kuo A."/>
            <person name="Mondo S."/>
            <person name="Pangilinan J."/>
            <person name="Riley R."/>
            <person name="LaButti K."/>
            <person name="Andreopoulos B."/>
            <person name="Lipzen A."/>
            <person name="Chen C."/>
            <person name="Yan M."/>
            <person name="Daum C."/>
            <person name="Ng V."/>
            <person name="Clum A."/>
            <person name="Steindorff A."/>
            <person name="Ohm R.A."/>
            <person name="Martin F."/>
            <person name="Silar P."/>
            <person name="Natvig D.O."/>
            <person name="Lalanne C."/>
            <person name="Gautier V."/>
            <person name="Ament-Velasquez S.L."/>
            <person name="Kruys A."/>
            <person name="Hutchinson M.I."/>
            <person name="Powell A.J."/>
            <person name="Barry K."/>
            <person name="Miller A.N."/>
            <person name="Grigoriev I.V."/>
            <person name="Debuchy R."/>
            <person name="Gladieux P."/>
            <person name="Hiltunen Thoren M."/>
            <person name="Johannesson H."/>
        </authorList>
    </citation>
    <scope>NUCLEOTIDE SEQUENCE</scope>
    <source>
        <strain evidence="10">CBS 232.78</strain>
    </source>
</reference>
<feature type="compositionally biased region" description="Low complexity" evidence="8">
    <location>
        <begin position="456"/>
        <end position="474"/>
    </location>
</feature>
<name>A0AAE0U5E6_9PEZI</name>
<feature type="compositionally biased region" description="Acidic residues" evidence="8">
    <location>
        <begin position="312"/>
        <end position="326"/>
    </location>
</feature>
<comment type="similarity">
    <text evidence="3">Belongs to the INCENP family.</text>
</comment>
<feature type="region of interest" description="Disordered" evidence="8">
    <location>
        <begin position="650"/>
        <end position="1162"/>
    </location>
</feature>
<feature type="compositionally biased region" description="Basic and acidic residues" evidence="8">
    <location>
        <begin position="958"/>
        <end position="1021"/>
    </location>
</feature>
<feature type="region of interest" description="Disordered" evidence="8">
    <location>
        <begin position="595"/>
        <end position="629"/>
    </location>
</feature>
<feature type="domain" description="Inner centromere protein ARK-binding" evidence="9">
    <location>
        <begin position="1238"/>
        <end position="1291"/>
    </location>
</feature>
<feature type="region of interest" description="Disordered" evidence="8">
    <location>
        <begin position="212"/>
        <end position="234"/>
    </location>
</feature>
<keyword evidence="5" id="KW-0159">Chromosome partition</keyword>
<dbReference type="EMBL" id="JAULSW010000002">
    <property type="protein sequence ID" value="KAK3391119.1"/>
    <property type="molecule type" value="Genomic_DNA"/>
</dbReference>
<sequence>MAMRGGPRLQVGSAAWAAEERASALNIADSEIEEFSFAARNEVDWLNEHLAEIFSENQMNVAELFKTPGKLRGRTPRTAKKINHGDVRVPLSDVFSSTPKGAPNPFSLAHLAQSRTPKIKVAEDGPVQLVQPASRPASPAKTAVALSQHALPAIPLADSGYHGSQSQDTMDLDHEDKEVDMLAEQSPLRSPQRGMEMETENFVVFTAPSVTAEAPSPTAASEETFESAKEEQTTRQVTAYVTAKVSSVPSPAFHQATSPSVARSYSPFTSPRSPSPKKMTSPLKSSPHKSSPLKQASSPLKQAHRESLEAIEVMENEDDDEDEDDEGRSPSDGSSPIRPAVRKPSLNFASLPAREPLTSNRMSRTSQLDLARPSYYNRQTGGKSLGNVIRPDIVDDDDHDEMDIDEDTTVRQDNDTTKIAAHNKTYTQRLQDQISMLGKSQSSGPRQSKSIANLLPQQHSQPSVSSQPSVQAQPVPEPKRAPSPKPKKSMAPGAFPEDDDDDWIAPPSKPVVAASPRPEMVKSHSTDIMESLAGKETVGGSEFALPRSRPASPNKGPLNAERTVATSMHNKSASVPSLPALDMFAMGGGAVSPKKTISVSNPSLAPVAEDGTATPSKSPSRTFRDSPLKQVKNKLSSILKSSKGLLASSAAISAEGKSSLLSPSTSRLGYFHGPSVESFRTAENVMYPDLTQHGASTSRPASPARTNSSRRTRASTEREKKETEREKKENKEREKEREKEIKAKEKEARDAKRLVEEMEKREKELQKARSKEQEKARHFSKEQDKLVAMEKQISAQREQAPQPPAQVLRTPGPPAKTAPQSPPKATRTSPRKPKEAFSDDMDIDMVDATTVMPPPSIPRSAAPPTARAAGVKRPTKPSKDDLAKSRQAPTVIKVHPNSTQQFHSNSVLAGSLQQTLAQPQPPPRQLNSKASQGSLHAKQSMQSLKSSTSGRPKALDQAAKRKEQEERDAQRKRETKIENDRKRAAQEEERRQEQQRKAETERQREEARKQAAKKATLEKAKQTRAPPPASRSQPNGPPEYNTADKGPSRPPSRLGSTMQQDSRLVNTVLSNTGKAASKRPLQQDGTDELSRPQPQRKLPSYQSGDTKRMRMSEEFDEDIEMADSQRHIKGPPVRPSAAYKKELPPPKTVFGNGYTNAPAQSTSRDLFKTAVSNSHSKPARPLDMAQVSSAAINFAPNPNAGQPQAHKTPARPAATKVPKSTVRKSPRFQNGEAIELPEIQTDDEDEEDDEQFGVAPWADSPALRAALANQERMDPMQIFGPPAPLNMEEVFSKSKDRWHKFRARTSSANWSGSDRLTEEEIRKDLQAQDKMRRDGGWSYELGRQIQ</sequence>
<keyword evidence="6" id="KW-0206">Cytoskeleton</keyword>
<feature type="compositionally biased region" description="Polar residues" evidence="8">
    <location>
        <begin position="927"/>
        <end position="950"/>
    </location>
</feature>
<evidence type="ECO:0000256" key="6">
    <source>
        <dbReference type="ARBA" id="ARBA00023212"/>
    </source>
</evidence>
<keyword evidence="11" id="KW-1185">Reference proteome</keyword>
<dbReference type="Proteomes" id="UP001285441">
    <property type="component" value="Unassembled WGS sequence"/>
</dbReference>
<feature type="region of interest" description="Disordered" evidence="8">
    <location>
        <begin position="249"/>
        <end position="559"/>
    </location>
</feature>
<feature type="compositionally biased region" description="Basic and acidic residues" evidence="8">
    <location>
        <begin position="714"/>
        <end position="788"/>
    </location>
</feature>
<dbReference type="Pfam" id="PF03941">
    <property type="entry name" value="INCENP_ARK-bind"/>
    <property type="match status" value="1"/>
</dbReference>
<feature type="compositionally biased region" description="Polar residues" evidence="8">
    <location>
        <begin position="896"/>
        <end position="908"/>
    </location>
</feature>
<feature type="compositionally biased region" description="Acidic residues" evidence="8">
    <location>
        <begin position="1240"/>
        <end position="1251"/>
    </location>
</feature>
<feature type="compositionally biased region" description="Polar residues" evidence="8">
    <location>
        <begin position="357"/>
        <end position="368"/>
    </location>
</feature>
<feature type="compositionally biased region" description="Pro residues" evidence="8">
    <location>
        <begin position="811"/>
        <end position="822"/>
    </location>
</feature>
<dbReference type="GO" id="GO:0005819">
    <property type="term" value="C:spindle"/>
    <property type="evidence" value="ECO:0007669"/>
    <property type="project" value="UniProtKB-SubCell"/>
</dbReference>
<feature type="region of interest" description="Disordered" evidence="8">
    <location>
        <begin position="1327"/>
        <end position="1346"/>
    </location>
</feature>
<evidence type="ECO:0000256" key="5">
    <source>
        <dbReference type="ARBA" id="ARBA00022829"/>
    </source>
</evidence>
<feature type="region of interest" description="Disordered" evidence="8">
    <location>
        <begin position="1193"/>
        <end position="1259"/>
    </location>
</feature>
<feature type="compositionally biased region" description="Low complexity" evidence="8">
    <location>
        <begin position="212"/>
        <end position="222"/>
    </location>
</feature>
<dbReference type="InterPro" id="IPR005635">
    <property type="entry name" value="Inner_centromere_prot_ARK-bd"/>
</dbReference>
<evidence type="ECO:0000313" key="11">
    <source>
        <dbReference type="Proteomes" id="UP001285441"/>
    </source>
</evidence>
<organism evidence="10 11">
    <name type="scientific">Podospora didyma</name>
    <dbReference type="NCBI Taxonomy" id="330526"/>
    <lineage>
        <taxon>Eukaryota</taxon>
        <taxon>Fungi</taxon>
        <taxon>Dikarya</taxon>
        <taxon>Ascomycota</taxon>
        <taxon>Pezizomycotina</taxon>
        <taxon>Sordariomycetes</taxon>
        <taxon>Sordariomycetidae</taxon>
        <taxon>Sordariales</taxon>
        <taxon>Podosporaceae</taxon>
        <taxon>Podospora</taxon>
    </lineage>
</organism>
<gene>
    <name evidence="10" type="ORF">B0H63DRAFT_467304</name>
</gene>
<reference evidence="10" key="2">
    <citation type="submission" date="2023-06" db="EMBL/GenBank/DDBJ databases">
        <authorList>
            <consortium name="Lawrence Berkeley National Laboratory"/>
            <person name="Haridas S."/>
            <person name="Hensen N."/>
            <person name="Bonometti L."/>
            <person name="Westerberg I."/>
            <person name="Brannstrom I.O."/>
            <person name="Guillou S."/>
            <person name="Cros-Aarteil S."/>
            <person name="Calhoun S."/>
            <person name="Kuo A."/>
            <person name="Mondo S."/>
            <person name="Pangilinan J."/>
            <person name="Riley R."/>
            <person name="LaButti K."/>
            <person name="Andreopoulos B."/>
            <person name="Lipzen A."/>
            <person name="Chen C."/>
            <person name="Yanf M."/>
            <person name="Daum C."/>
            <person name="Ng V."/>
            <person name="Clum A."/>
            <person name="Steindorff A."/>
            <person name="Ohm R."/>
            <person name="Martin F."/>
            <person name="Silar P."/>
            <person name="Natvig D."/>
            <person name="Lalanne C."/>
            <person name="Gautier V."/>
            <person name="Ament-velasquez S.L."/>
            <person name="Kruys A."/>
            <person name="Hutchinson M.I."/>
            <person name="Powell A.J."/>
            <person name="Barry K."/>
            <person name="Miller A.N."/>
            <person name="Grigoriev I.V."/>
            <person name="Debuchy R."/>
            <person name="Gladieux P."/>
            <person name="Thoren M.H."/>
            <person name="Johannesson H."/>
        </authorList>
    </citation>
    <scope>NUCLEOTIDE SEQUENCE</scope>
    <source>
        <strain evidence="10">CBS 232.78</strain>
    </source>
</reference>
<dbReference type="GO" id="GO:0007059">
    <property type="term" value="P:chromosome segregation"/>
    <property type="evidence" value="ECO:0007669"/>
    <property type="project" value="UniProtKB-KW"/>
</dbReference>
<proteinExistence type="inferred from homology"/>
<keyword evidence="7" id="KW-0539">Nucleus</keyword>
<evidence type="ECO:0000313" key="10">
    <source>
        <dbReference type="EMBL" id="KAK3391119.1"/>
    </source>
</evidence>
<feature type="compositionally biased region" description="Polar residues" evidence="8">
    <location>
        <begin position="1054"/>
        <end position="1074"/>
    </location>
</feature>
<dbReference type="GO" id="GO:0005634">
    <property type="term" value="C:nucleus"/>
    <property type="evidence" value="ECO:0007669"/>
    <property type="project" value="UniProtKB-SubCell"/>
</dbReference>
<evidence type="ECO:0000256" key="1">
    <source>
        <dbReference type="ARBA" id="ARBA00004123"/>
    </source>
</evidence>
<feature type="compositionally biased region" description="Low complexity" evidence="8">
    <location>
        <begin position="858"/>
        <end position="869"/>
    </location>
</feature>
<evidence type="ECO:0000256" key="4">
    <source>
        <dbReference type="ARBA" id="ARBA00022490"/>
    </source>
</evidence>
<dbReference type="PANTHER" id="PTHR13142">
    <property type="entry name" value="INNER CENTROMERE PROTEIN"/>
    <property type="match status" value="1"/>
</dbReference>
<feature type="compositionally biased region" description="Low complexity" evidence="8">
    <location>
        <begin position="281"/>
        <end position="294"/>
    </location>
</feature>
<feature type="compositionally biased region" description="Polar residues" evidence="8">
    <location>
        <begin position="424"/>
        <end position="451"/>
    </location>
</feature>